<evidence type="ECO:0000313" key="3">
    <source>
        <dbReference type="Proteomes" id="UP000008120"/>
    </source>
</evidence>
<evidence type="ECO:0000313" key="1">
    <source>
        <dbReference type="EMBL" id="BAJ47576.1"/>
    </source>
</evidence>
<evidence type="ECO:0000313" key="2">
    <source>
        <dbReference type="EMBL" id="BAJ50378.1"/>
    </source>
</evidence>
<proteinExistence type="predicted"/>
<reference evidence="1 3" key="2">
    <citation type="journal article" date="2011" name="Nucleic Acids Res.">
        <title>Insights into the evolution of Archaea and eukaryotic protein modifier systems revealed by the genome of a novel archaeal group.</title>
        <authorList>
            <person name="Nunoura T."/>
            <person name="Takaki Y."/>
            <person name="Kakuta J."/>
            <person name="Nishi S."/>
            <person name="Sugahara J."/>
            <person name="Kazama H."/>
            <person name="Chee G."/>
            <person name="Hattori M."/>
            <person name="Kanai A."/>
            <person name="Atomi H."/>
            <person name="Takai K."/>
            <person name="Takami H."/>
        </authorList>
    </citation>
    <scope>NUCLEOTIDE SEQUENCE [LARGE SCALE GENOMIC DNA]</scope>
</reference>
<accession>E6N5K7</accession>
<dbReference type="EMBL" id="BA000048">
    <property type="protein sequence ID" value="BAJ50378.1"/>
    <property type="molecule type" value="Genomic_DNA"/>
</dbReference>
<dbReference type="Gene3D" id="3.40.50.720">
    <property type="entry name" value="NAD(P)-binding Rossmann-like Domain"/>
    <property type="match status" value="1"/>
</dbReference>
<dbReference type="AlphaFoldDB" id="E6N5K7"/>
<dbReference type="KEGG" id="csu:CSUB_C0517"/>
<dbReference type="Proteomes" id="UP000008120">
    <property type="component" value="Chromosome"/>
</dbReference>
<dbReference type="BioCyc" id="CCAL311458:G131R-525-MONOMER"/>
<evidence type="ECO:0008006" key="4">
    <source>
        <dbReference type="Google" id="ProtNLM"/>
    </source>
</evidence>
<protein>
    <recommendedName>
        <fullName evidence="4">FdrA domain protein</fullName>
    </recommendedName>
</protein>
<organism evidence="1 3">
    <name type="scientific">Caldiarchaeum subterraneum</name>
    <dbReference type="NCBI Taxonomy" id="311458"/>
    <lineage>
        <taxon>Archaea</taxon>
        <taxon>Nitrososphaerota</taxon>
        <taxon>Candidatus Caldarchaeales</taxon>
        <taxon>Candidatus Caldarchaeaceae</taxon>
        <taxon>Candidatus Caldarchaeum</taxon>
    </lineage>
</organism>
<name>E6N5K7_CALS0</name>
<reference evidence="1 3" key="1">
    <citation type="journal article" date="2005" name="Environ. Microbiol.">
        <title>Genetic and functional properties of uncultivated thermophilic crenarchaeotes from a subsurface gold mine as revealed by analysis of genome fragments.</title>
        <authorList>
            <person name="Nunoura T."/>
            <person name="Hirayama H."/>
            <person name="Takami H."/>
            <person name="Oida H."/>
            <person name="Nishi S."/>
            <person name="Shimamura S."/>
            <person name="Suzuki Y."/>
            <person name="Inagaki F."/>
            <person name="Takai K."/>
            <person name="Nealson K.H."/>
            <person name="Horikoshi K."/>
        </authorList>
    </citation>
    <scope>NUCLEOTIDE SEQUENCE [LARGE SCALE GENOMIC DNA]</scope>
</reference>
<sequence length="51" mass="5842">MKIESINKVLCIGISILSDSLRRQGVEVVDVEWHPPVEIEEDLKKILDKLL</sequence>
<gene>
    <name evidence="2" type="ORF">CSUB_C0517</name>
    <name evidence="1" type="ORF">HGMM_F52E01C21</name>
</gene>
<dbReference type="EMBL" id="AP011841">
    <property type="protein sequence ID" value="BAJ47576.1"/>
    <property type="molecule type" value="Genomic_DNA"/>
</dbReference>